<protein>
    <submittedName>
        <fullName evidence="1">Uncharacterized protein</fullName>
    </submittedName>
</protein>
<dbReference type="Proteomes" id="UP000192050">
    <property type="component" value="Chromosome"/>
</dbReference>
<organism evidence="1 2">
    <name type="scientific">Ferroplasma acidiphilum</name>
    <dbReference type="NCBI Taxonomy" id="74969"/>
    <lineage>
        <taxon>Archaea</taxon>
        <taxon>Methanobacteriati</taxon>
        <taxon>Thermoplasmatota</taxon>
        <taxon>Thermoplasmata</taxon>
        <taxon>Thermoplasmatales</taxon>
        <taxon>Ferroplasmaceae</taxon>
        <taxon>Ferroplasma</taxon>
    </lineage>
</organism>
<dbReference type="KEGG" id="fai:FAD_0417"/>
<evidence type="ECO:0000313" key="2">
    <source>
        <dbReference type="Proteomes" id="UP000192050"/>
    </source>
</evidence>
<dbReference type="AlphaFoldDB" id="A0A1V0N2K8"/>
<dbReference type="EMBL" id="CP015363">
    <property type="protein sequence ID" value="ARD84335.1"/>
    <property type="molecule type" value="Genomic_DNA"/>
</dbReference>
<accession>A0A1V0N2K8</accession>
<dbReference type="NCBIfam" id="NF011470">
    <property type="entry name" value="PRK14887.1"/>
    <property type="match status" value="1"/>
</dbReference>
<evidence type="ECO:0000313" key="1">
    <source>
        <dbReference type="EMBL" id="ARD84335.1"/>
    </source>
</evidence>
<keyword evidence="2" id="KW-1185">Reference proteome</keyword>
<name>A0A1V0N2K8_9ARCH</name>
<sequence>MLLLLFMELCISIDEDNCNALYNSLIQDNNQDIEMECTNNKLIIKIINVKLSSIYNLVDDIIRDYETYKKVGEL</sequence>
<gene>
    <name evidence="1" type="ORF">FAD_0417</name>
</gene>
<reference evidence="1 2" key="1">
    <citation type="submission" date="2011-10" db="EMBL/GenBank/DDBJ databases">
        <title>Metabolic and evolutionary patterns in the extreme acidophile Ferroplasma acidiphilum.</title>
        <authorList>
            <person name="Golyshina O.V."/>
            <person name="Kozyavkin S.A."/>
            <person name="Tatusov R.L."/>
            <person name="Slesarev A.I."/>
            <person name="Golyshin P.N."/>
        </authorList>
    </citation>
    <scope>NUCLEOTIDE SEQUENCE [LARGE SCALE GENOMIC DNA]</scope>
    <source>
        <strain evidence="2">Y</strain>
    </source>
</reference>
<proteinExistence type="predicted"/>